<evidence type="ECO:0000259" key="8">
    <source>
        <dbReference type="PROSITE" id="PS50119"/>
    </source>
</evidence>
<dbReference type="Gene3D" id="2.120.10.30">
    <property type="entry name" value="TolB, C-terminal domain"/>
    <property type="match status" value="1"/>
</dbReference>
<sequence length="459" mass="51195">MTAKVHVAGTGDNIMDGVLLNCAICSNRYRNAKILPCLHSFCECCLESTLANYGHLICVHCKQEYQDVSTVRELPPSVLMNSIVDALSGNDLPETEIRATRLPAVHCPTHTDKSLDIYCQTCVKPLCNSCLPVDHSTHSHIDIEAAAEEYRWELRQKLRDLQIIEPVSELGMQGNRRGSSHEHIMIRSDTNEKKETIERPVPAPETVETRFILENAISLLGDERLLLSRPEIGRKLERVGSFETDIQAEFMLSSSPGYSESPGSHFLFYDNNTRVGTAFCGDRIYIADNANGRIKSRGAGGALKPSIHFDRQRANVIQHFRRPFSPIDVAVLHDNLFITDQGNHQVVVCDNEGEFIKCFGSEELLKPFGIAIHKNDLVYVADHDAHCIKLFNTDGEFLSSFGCHGNEKGEFSHPECIRFNEKGRAVVSDVTGRIQEFNIGKGGILYPAGEIDDAGYHSR</sequence>
<keyword evidence="2" id="KW-0677">Repeat</keyword>
<evidence type="ECO:0000256" key="6">
    <source>
        <dbReference type="PROSITE-ProRule" id="PRU00504"/>
    </source>
</evidence>
<dbReference type="SUPFAM" id="SSF57850">
    <property type="entry name" value="RING/U-box"/>
    <property type="match status" value="1"/>
</dbReference>
<dbReference type="InterPro" id="IPR011042">
    <property type="entry name" value="6-blade_b-propeller_TolB-like"/>
</dbReference>
<dbReference type="InterPro" id="IPR013083">
    <property type="entry name" value="Znf_RING/FYVE/PHD"/>
</dbReference>
<dbReference type="PROSITE" id="PS00518">
    <property type="entry name" value="ZF_RING_1"/>
    <property type="match status" value="1"/>
</dbReference>
<dbReference type="PROSITE" id="PS51125">
    <property type="entry name" value="NHL"/>
    <property type="match status" value="1"/>
</dbReference>
<evidence type="ECO:0000313" key="10">
    <source>
        <dbReference type="RefSeq" id="XP_006817555.1"/>
    </source>
</evidence>
<dbReference type="CDD" id="cd05819">
    <property type="entry name" value="NHL"/>
    <property type="match status" value="1"/>
</dbReference>
<evidence type="ECO:0000256" key="4">
    <source>
        <dbReference type="ARBA" id="ARBA00022833"/>
    </source>
</evidence>
<gene>
    <name evidence="10" type="primary">LOC102803653</name>
</gene>
<dbReference type="SUPFAM" id="SSF63825">
    <property type="entry name" value="YWTD domain"/>
    <property type="match status" value="1"/>
</dbReference>
<dbReference type="InterPro" id="IPR001841">
    <property type="entry name" value="Znf_RING"/>
</dbReference>
<dbReference type="PROSITE" id="PS50089">
    <property type="entry name" value="ZF_RING_2"/>
    <property type="match status" value="1"/>
</dbReference>
<feature type="repeat" description="NHL" evidence="6">
    <location>
        <begin position="353"/>
        <end position="394"/>
    </location>
</feature>
<accession>A0ABM0MC14</accession>
<dbReference type="InterPro" id="IPR018957">
    <property type="entry name" value="Znf_C3HC4_RING-type"/>
</dbReference>
<evidence type="ECO:0000256" key="5">
    <source>
        <dbReference type="PROSITE-ProRule" id="PRU00024"/>
    </source>
</evidence>
<dbReference type="SUPFAM" id="SSF57845">
    <property type="entry name" value="B-box zinc-binding domain"/>
    <property type="match status" value="1"/>
</dbReference>
<dbReference type="Proteomes" id="UP000694865">
    <property type="component" value="Unplaced"/>
</dbReference>
<feature type="domain" description="RING-type" evidence="7">
    <location>
        <begin position="22"/>
        <end position="62"/>
    </location>
</feature>
<keyword evidence="9" id="KW-1185">Reference proteome</keyword>
<dbReference type="Pfam" id="PF00643">
    <property type="entry name" value="zf-B_box"/>
    <property type="match status" value="1"/>
</dbReference>
<dbReference type="RefSeq" id="XP_006817555.1">
    <property type="nucleotide sequence ID" value="XM_006817492.1"/>
</dbReference>
<evidence type="ECO:0000259" key="7">
    <source>
        <dbReference type="PROSITE" id="PS50089"/>
    </source>
</evidence>
<dbReference type="PROSITE" id="PS50119">
    <property type="entry name" value="ZF_BBOX"/>
    <property type="match status" value="1"/>
</dbReference>
<name>A0ABM0MC14_SACKO</name>
<proteinExistence type="predicted"/>
<keyword evidence="3 5" id="KW-0863">Zinc-finger</keyword>
<dbReference type="PANTHER" id="PTHR25462:SF296">
    <property type="entry name" value="MEIOTIC P26, ISOFORM F"/>
    <property type="match status" value="1"/>
</dbReference>
<evidence type="ECO:0000256" key="1">
    <source>
        <dbReference type="ARBA" id="ARBA00022723"/>
    </source>
</evidence>
<keyword evidence="4" id="KW-0862">Zinc</keyword>
<dbReference type="SMART" id="SM00336">
    <property type="entry name" value="BBOX"/>
    <property type="match status" value="1"/>
</dbReference>
<evidence type="ECO:0000313" key="9">
    <source>
        <dbReference type="Proteomes" id="UP000694865"/>
    </source>
</evidence>
<keyword evidence="1" id="KW-0479">Metal-binding</keyword>
<organism evidence="9 10">
    <name type="scientific">Saccoglossus kowalevskii</name>
    <name type="common">Acorn worm</name>
    <dbReference type="NCBI Taxonomy" id="10224"/>
    <lineage>
        <taxon>Eukaryota</taxon>
        <taxon>Metazoa</taxon>
        <taxon>Hemichordata</taxon>
        <taxon>Enteropneusta</taxon>
        <taxon>Harrimaniidae</taxon>
        <taxon>Saccoglossus</taxon>
    </lineage>
</organism>
<dbReference type="InterPro" id="IPR047153">
    <property type="entry name" value="TRIM45/56/19-like"/>
</dbReference>
<reference evidence="10" key="1">
    <citation type="submission" date="2025-08" db="UniProtKB">
        <authorList>
            <consortium name="RefSeq"/>
        </authorList>
    </citation>
    <scope>IDENTIFICATION</scope>
    <source>
        <tissue evidence="10">Testes</tissue>
    </source>
</reference>
<evidence type="ECO:0000256" key="2">
    <source>
        <dbReference type="ARBA" id="ARBA00022737"/>
    </source>
</evidence>
<feature type="domain" description="B box-type" evidence="8">
    <location>
        <begin position="102"/>
        <end position="143"/>
    </location>
</feature>
<evidence type="ECO:0000256" key="3">
    <source>
        <dbReference type="ARBA" id="ARBA00022771"/>
    </source>
</evidence>
<dbReference type="PANTHER" id="PTHR25462">
    <property type="entry name" value="BONUS, ISOFORM C-RELATED"/>
    <property type="match status" value="1"/>
</dbReference>
<dbReference type="InterPro" id="IPR000315">
    <property type="entry name" value="Znf_B-box"/>
</dbReference>
<dbReference type="Gene3D" id="3.30.160.60">
    <property type="entry name" value="Classic Zinc Finger"/>
    <property type="match status" value="1"/>
</dbReference>
<dbReference type="Gene3D" id="3.30.40.10">
    <property type="entry name" value="Zinc/RING finger domain, C3HC4 (zinc finger)"/>
    <property type="match status" value="1"/>
</dbReference>
<protein>
    <submittedName>
        <fullName evidence="10">Tripartite motif-containing protein 2-like</fullName>
    </submittedName>
</protein>
<dbReference type="Pfam" id="PF00097">
    <property type="entry name" value="zf-C3HC4"/>
    <property type="match status" value="1"/>
</dbReference>
<dbReference type="InterPro" id="IPR001258">
    <property type="entry name" value="NHL_repeat"/>
</dbReference>
<dbReference type="InterPro" id="IPR017907">
    <property type="entry name" value="Znf_RING_CS"/>
</dbReference>
<dbReference type="GeneID" id="102803653"/>